<protein>
    <recommendedName>
        <fullName evidence="2">cysteine desulfurase</fullName>
        <ecNumber evidence="2">2.8.1.7</ecNumber>
    </recommendedName>
</protein>
<evidence type="ECO:0000256" key="2">
    <source>
        <dbReference type="ARBA" id="ARBA00012239"/>
    </source>
</evidence>
<sequence>MLPLQEPLVASPSGQESRSRLGEGIRSDFPILHQTVHGDKQLIYFDNGATSQKPKQVLEALRAYNEGYNANVHRGVHYLAAKATSAYEDARDKVARLINAKSSREIVFTPNATAGLNLVAQSWGRSNLGPGDEVVVSVAEHHSNLVPWQMACQATGATLRVVPLTKDTQEIDMQALKDVLSEKTKIVALVYVSNMLGSILDVDFVAEETCKLCMQVGAKLLLDCSQAIPNMPVDVQTLGADWIVATGHKLCGPTGIGFLWGRSEVLEQMPPYLGGGEMIENVFLDHSTYAPPPSRFEPGTPAIAEAIGMGAAVDYISDLGLENIHSYEQELGGYLYEKLSSVPGVTIYGPPPEKRGSPLCSFNVEGVHATDLSTFLDFEGIAVRSGHHCTQPLHHHLGINASARASPYIYNTVGEVDTFVEELQNVLKFLK</sequence>
<dbReference type="Gene3D" id="3.40.640.10">
    <property type="entry name" value="Type I PLP-dependent aspartate aminotransferase-like (Major domain)"/>
    <property type="match status" value="1"/>
</dbReference>
<gene>
    <name evidence="8" type="ORF">COCSUDRAFT_37143</name>
</gene>
<dbReference type="KEGG" id="csl:COCSUDRAFT_37143"/>
<evidence type="ECO:0000259" key="7">
    <source>
        <dbReference type="Pfam" id="PF00266"/>
    </source>
</evidence>
<dbReference type="Pfam" id="PF00266">
    <property type="entry name" value="Aminotran_5"/>
    <property type="match status" value="1"/>
</dbReference>
<dbReference type="EC" id="2.8.1.7" evidence="2"/>
<comment type="cofactor">
    <cofactor evidence="1">
        <name>pyridoxal 5'-phosphate</name>
        <dbReference type="ChEBI" id="CHEBI:597326"/>
    </cofactor>
</comment>
<evidence type="ECO:0000256" key="3">
    <source>
        <dbReference type="ARBA" id="ARBA00022679"/>
    </source>
</evidence>
<dbReference type="GO" id="GO:0031071">
    <property type="term" value="F:cysteine desulfurase activity"/>
    <property type="evidence" value="ECO:0007669"/>
    <property type="project" value="UniProtKB-EC"/>
</dbReference>
<comment type="caution">
    <text evidence="8">The sequence shown here is derived from an EMBL/GenBank/DDBJ whole genome shotgun (WGS) entry which is preliminary data.</text>
</comment>
<dbReference type="AlphaFoldDB" id="I0YTX4"/>
<dbReference type="Gene3D" id="3.90.1150.10">
    <property type="entry name" value="Aspartate Aminotransferase, domain 1"/>
    <property type="match status" value="1"/>
</dbReference>
<dbReference type="GO" id="GO:0030170">
    <property type="term" value="F:pyridoxal phosphate binding"/>
    <property type="evidence" value="ECO:0007669"/>
    <property type="project" value="InterPro"/>
</dbReference>
<dbReference type="PANTHER" id="PTHR43586:SF8">
    <property type="entry name" value="CYSTEINE DESULFURASE 1, CHLOROPLASTIC"/>
    <property type="match status" value="1"/>
</dbReference>
<proteinExistence type="predicted"/>
<dbReference type="CDD" id="cd06453">
    <property type="entry name" value="SufS_like"/>
    <property type="match status" value="1"/>
</dbReference>
<feature type="domain" description="Aminotransferase class V" evidence="7">
    <location>
        <begin position="43"/>
        <end position="419"/>
    </location>
</feature>
<dbReference type="InterPro" id="IPR010970">
    <property type="entry name" value="Cys_dSase_SufS"/>
</dbReference>
<dbReference type="OrthoDB" id="420046at2759"/>
<dbReference type="RefSeq" id="XP_005646387.1">
    <property type="nucleotide sequence ID" value="XM_005646330.1"/>
</dbReference>
<dbReference type="GO" id="GO:0006534">
    <property type="term" value="P:cysteine metabolic process"/>
    <property type="evidence" value="ECO:0007669"/>
    <property type="project" value="InterPro"/>
</dbReference>
<keyword evidence="4" id="KW-0663">Pyridoxal phosphate</keyword>
<dbReference type="eggNOG" id="KOG1549">
    <property type="taxonomic scope" value="Eukaryota"/>
</dbReference>
<dbReference type="EMBL" id="AGSI01000011">
    <property type="protein sequence ID" value="EIE21843.1"/>
    <property type="molecule type" value="Genomic_DNA"/>
</dbReference>
<dbReference type="InterPro" id="IPR015421">
    <property type="entry name" value="PyrdxlP-dep_Trfase_major"/>
</dbReference>
<dbReference type="SUPFAM" id="SSF53383">
    <property type="entry name" value="PLP-dependent transferases"/>
    <property type="match status" value="1"/>
</dbReference>
<keyword evidence="3" id="KW-0808">Transferase</keyword>
<accession>I0YTX4</accession>
<dbReference type="InterPro" id="IPR015424">
    <property type="entry name" value="PyrdxlP-dep_Trfase"/>
</dbReference>
<dbReference type="InterPro" id="IPR000192">
    <property type="entry name" value="Aminotrans_V_dom"/>
</dbReference>
<evidence type="ECO:0000256" key="6">
    <source>
        <dbReference type="SAM" id="MobiDB-lite"/>
    </source>
</evidence>
<evidence type="ECO:0000313" key="8">
    <source>
        <dbReference type="EMBL" id="EIE21843.1"/>
    </source>
</evidence>
<dbReference type="STRING" id="574566.I0YTX4"/>
<keyword evidence="9" id="KW-1185">Reference proteome</keyword>
<name>I0YTX4_COCSC</name>
<dbReference type="PANTHER" id="PTHR43586">
    <property type="entry name" value="CYSTEINE DESULFURASE"/>
    <property type="match status" value="1"/>
</dbReference>
<evidence type="ECO:0000256" key="1">
    <source>
        <dbReference type="ARBA" id="ARBA00001933"/>
    </source>
</evidence>
<feature type="region of interest" description="Disordered" evidence="6">
    <location>
        <begin position="1"/>
        <end position="21"/>
    </location>
</feature>
<evidence type="ECO:0000313" key="9">
    <source>
        <dbReference type="Proteomes" id="UP000007264"/>
    </source>
</evidence>
<dbReference type="Proteomes" id="UP000007264">
    <property type="component" value="Unassembled WGS sequence"/>
</dbReference>
<reference evidence="8 9" key="1">
    <citation type="journal article" date="2012" name="Genome Biol.">
        <title>The genome of the polar eukaryotic microalga coccomyxa subellipsoidea reveals traits of cold adaptation.</title>
        <authorList>
            <person name="Blanc G."/>
            <person name="Agarkova I."/>
            <person name="Grimwood J."/>
            <person name="Kuo A."/>
            <person name="Brueggeman A."/>
            <person name="Dunigan D."/>
            <person name="Gurnon J."/>
            <person name="Ladunga I."/>
            <person name="Lindquist E."/>
            <person name="Lucas S."/>
            <person name="Pangilinan J."/>
            <person name="Proschold T."/>
            <person name="Salamov A."/>
            <person name="Schmutz J."/>
            <person name="Weeks D."/>
            <person name="Yamada T."/>
            <person name="Claverie J.M."/>
            <person name="Grigoriev I."/>
            <person name="Van Etten J."/>
            <person name="Lomsadze A."/>
            <person name="Borodovsky M."/>
        </authorList>
    </citation>
    <scope>NUCLEOTIDE SEQUENCE [LARGE SCALE GENOMIC DNA]</scope>
    <source>
        <strain evidence="8 9">C-169</strain>
    </source>
</reference>
<comment type="catalytic activity">
    <reaction evidence="5">
        <text>(sulfur carrier)-H + L-cysteine = (sulfur carrier)-SH + L-alanine</text>
        <dbReference type="Rhea" id="RHEA:43892"/>
        <dbReference type="Rhea" id="RHEA-COMP:14737"/>
        <dbReference type="Rhea" id="RHEA-COMP:14739"/>
        <dbReference type="ChEBI" id="CHEBI:29917"/>
        <dbReference type="ChEBI" id="CHEBI:35235"/>
        <dbReference type="ChEBI" id="CHEBI:57972"/>
        <dbReference type="ChEBI" id="CHEBI:64428"/>
        <dbReference type="EC" id="2.8.1.7"/>
    </reaction>
</comment>
<dbReference type="GeneID" id="17039828"/>
<dbReference type="NCBIfam" id="TIGR01979">
    <property type="entry name" value="sufS"/>
    <property type="match status" value="1"/>
</dbReference>
<dbReference type="InterPro" id="IPR015422">
    <property type="entry name" value="PyrdxlP-dep_Trfase_small"/>
</dbReference>
<evidence type="ECO:0000256" key="4">
    <source>
        <dbReference type="ARBA" id="ARBA00022898"/>
    </source>
</evidence>
<organism evidence="8 9">
    <name type="scientific">Coccomyxa subellipsoidea (strain C-169)</name>
    <name type="common">Green microalga</name>
    <dbReference type="NCBI Taxonomy" id="574566"/>
    <lineage>
        <taxon>Eukaryota</taxon>
        <taxon>Viridiplantae</taxon>
        <taxon>Chlorophyta</taxon>
        <taxon>core chlorophytes</taxon>
        <taxon>Trebouxiophyceae</taxon>
        <taxon>Trebouxiophyceae incertae sedis</taxon>
        <taxon>Coccomyxaceae</taxon>
        <taxon>Coccomyxa</taxon>
        <taxon>Coccomyxa subellipsoidea</taxon>
    </lineage>
</organism>
<evidence type="ECO:0000256" key="5">
    <source>
        <dbReference type="ARBA" id="ARBA00050776"/>
    </source>
</evidence>